<dbReference type="PROSITE" id="PS51918">
    <property type="entry name" value="RADICAL_SAM"/>
    <property type="match status" value="1"/>
</dbReference>
<dbReference type="Gene3D" id="3.20.20.70">
    <property type="entry name" value="Aldolase class I"/>
    <property type="match status" value="1"/>
</dbReference>
<accession>A0A369AS19</accession>
<name>A0A369AS19_9FIRM</name>
<evidence type="ECO:0000256" key="2">
    <source>
        <dbReference type="ARBA" id="ARBA00022723"/>
    </source>
</evidence>
<keyword evidence="3" id="KW-0408">Iron</keyword>
<dbReference type="InterPro" id="IPR007197">
    <property type="entry name" value="rSAM"/>
</dbReference>
<evidence type="ECO:0000313" key="6">
    <source>
        <dbReference type="EMBL" id="RCX11138.1"/>
    </source>
</evidence>
<keyword evidence="2" id="KW-0479">Metal-binding</keyword>
<dbReference type="EMBL" id="QPJT01000027">
    <property type="protein sequence ID" value="RCX11138.1"/>
    <property type="molecule type" value="Genomic_DNA"/>
</dbReference>
<keyword evidence="7" id="KW-1185">Reference proteome</keyword>
<reference evidence="6 7" key="1">
    <citation type="submission" date="2018-07" db="EMBL/GenBank/DDBJ databases">
        <title>Genomic Encyclopedia of Type Strains, Phase IV (KMG-IV): sequencing the most valuable type-strain genomes for metagenomic binning, comparative biology and taxonomic classification.</title>
        <authorList>
            <person name="Goeker M."/>
        </authorList>
    </citation>
    <scope>NUCLEOTIDE SEQUENCE [LARGE SCALE GENOMIC DNA]</scope>
    <source>
        <strain evidence="6 7">DSM 27016</strain>
    </source>
</reference>
<dbReference type="SFLD" id="SFLDS00029">
    <property type="entry name" value="Radical_SAM"/>
    <property type="match status" value="1"/>
</dbReference>
<proteinExistence type="predicted"/>
<dbReference type="SFLD" id="SFLDG01067">
    <property type="entry name" value="SPASM/twitch_domain_containing"/>
    <property type="match status" value="1"/>
</dbReference>
<dbReference type="PANTHER" id="PTHR11228">
    <property type="entry name" value="RADICAL SAM DOMAIN PROTEIN"/>
    <property type="match status" value="1"/>
</dbReference>
<dbReference type="Proteomes" id="UP000253034">
    <property type="component" value="Unassembled WGS sequence"/>
</dbReference>
<dbReference type="InterPro" id="IPR058240">
    <property type="entry name" value="rSAM_sf"/>
</dbReference>
<evidence type="ECO:0000256" key="3">
    <source>
        <dbReference type="ARBA" id="ARBA00023004"/>
    </source>
</evidence>
<comment type="caution">
    <text evidence="6">The sequence shown here is derived from an EMBL/GenBank/DDBJ whole genome shotgun (WGS) entry which is preliminary data.</text>
</comment>
<evidence type="ECO:0000313" key="7">
    <source>
        <dbReference type="Proteomes" id="UP000253034"/>
    </source>
</evidence>
<dbReference type="AlphaFoldDB" id="A0A369AS19"/>
<dbReference type="GO" id="GO:0051536">
    <property type="term" value="F:iron-sulfur cluster binding"/>
    <property type="evidence" value="ECO:0007669"/>
    <property type="project" value="UniProtKB-KW"/>
</dbReference>
<dbReference type="RefSeq" id="WP_114299235.1">
    <property type="nucleotide sequence ID" value="NZ_QPJT01000027.1"/>
</dbReference>
<feature type="domain" description="Radical SAM core" evidence="5">
    <location>
        <begin position="14"/>
        <end position="225"/>
    </location>
</feature>
<keyword evidence="1" id="KW-0949">S-adenosyl-L-methionine</keyword>
<dbReference type="InterPro" id="IPR050377">
    <property type="entry name" value="Radical_SAM_PqqE_MftC-like"/>
</dbReference>
<dbReference type="PANTHER" id="PTHR11228:SF34">
    <property type="entry name" value="TUNGSTEN-CONTAINING ALDEHYDE FERREDOXIN OXIDOREDUCTASE COFACTOR MODIFYING PROTEIN"/>
    <property type="match status" value="1"/>
</dbReference>
<sequence length="323" mass="35907">MDKGEFLKVKYDDYTYKERMLLMYTDKCTANCSHCAAESSPYNNSKMSVEEARQYIEIAASKGFKCILWTGGEVFIYYDEIVELTEYGHSLGLAFTIDTNAYWAVSEAIACEKLERLQRAGVVHIGVSCDAFHLKYIPVQRVVNAVKAAQHLSLSSIVSFTYSGDGEADNKILNDLKDFKVPFEACAVAKVGFAKSLPEEVFGSIDISQVGDCGELGPLVRPGGSVIGCCNPTVPKESPVFIGTGRGNFEENVGRYLKSDCINSISELGFKTFYNMLSEDSAFSKYKMKKYSHCCEFCEDIFTNKYLSGKIIGFIEKSKESNQ</sequence>
<organism evidence="6 7">
    <name type="scientific">Anaerobacterium chartisolvens</name>
    <dbReference type="NCBI Taxonomy" id="1297424"/>
    <lineage>
        <taxon>Bacteria</taxon>
        <taxon>Bacillati</taxon>
        <taxon>Bacillota</taxon>
        <taxon>Clostridia</taxon>
        <taxon>Eubacteriales</taxon>
        <taxon>Oscillospiraceae</taxon>
        <taxon>Anaerobacterium</taxon>
    </lineage>
</organism>
<dbReference type="GO" id="GO:0003824">
    <property type="term" value="F:catalytic activity"/>
    <property type="evidence" value="ECO:0007669"/>
    <property type="project" value="InterPro"/>
</dbReference>
<evidence type="ECO:0000256" key="4">
    <source>
        <dbReference type="ARBA" id="ARBA00023014"/>
    </source>
</evidence>
<evidence type="ECO:0000256" key="1">
    <source>
        <dbReference type="ARBA" id="ARBA00022691"/>
    </source>
</evidence>
<dbReference type="CDD" id="cd01335">
    <property type="entry name" value="Radical_SAM"/>
    <property type="match status" value="1"/>
</dbReference>
<dbReference type="GO" id="GO:0046872">
    <property type="term" value="F:metal ion binding"/>
    <property type="evidence" value="ECO:0007669"/>
    <property type="project" value="UniProtKB-KW"/>
</dbReference>
<gene>
    <name evidence="6" type="ORF">DFR58_12714</name>
</gene>
<dbReference type="OrthoDB" id="9810775at2"/>
<dbReference type="InterPro" id="IPR013785">
    <property type="entry name" value="Aldolase_TIM"/>
</dbReference>
<dbReference type="Pfam" id="PF04055">
    <property type="entry name" value="Radical_SAM"/>
    <property type="match status" value="1"/>
</dbReference>
<protein>
    <submittedName>
        <fullName evidence="6">Radical SAM family protein</fullName>
    </submittedName>
</protein>
<dbReference type="SUPFAM" id="SSF102114">
    <property type="entry name" value="Radical SAM enzymes"/>
    <property type="match status" value="1"/>
</dbReference>
<keyword evidence="4" id="KW-0411">Iron-sulfur</keyword>
<evidence type="ECO:0000259" key="5">
    <source>
        <dbReference type="PROSITE" id="PS51918"/>
    </source>
</evidence>